<dbReference type="PANTHER" id="PTHR31679:SF3">
    <property type="entry name" value="PEROXISOMAL MEMBRANE PROTEIN PEX32"/>
    <property type="match status" value="1"/>
</dbReference>
<dbReference type="OrthoDB" id="5586090at2759"/>
<organism evidence="8 9">
    <name type="scientific">Lachancea dasiensis</name>
    <dbReference type="NCBI Taxonomy" id="1072105"/>
    <lineage>
        <taxon>Eukaryota</taxon>
        <taxon>Fungi</taxon>
        <taxon>Dikarya</taxon>
        <taxon>Ascomycota</taxon>
        <taxon>Saccharomycotina</taxon>
        <taxon>Saccharomycetes</taxon>
        <taxon>Saccharomycetales</taxon>
        <taxon>Saccharomycetaceae</taxon>
        <taxon>Lachancea</taxon>
    </lineage>
</organism>
<name>A0A1G4J4K8_9SACH</name>
<dbReference type="AlphaFoldDB" id="A0A1G4J4K8"/>
<evidence type="ECO:0000256" key="3">
    <source>
        <dbReference type="ARBA" id="ARBA00022989"/>
    </source>
</evidence>
<gene>
    <name evidence="8" type="ORF">LADA_0D03466G</name>
</gene>
<keyword evidence="2 6" id="KW-0812">Transmembrane</keyword>
<keyword evidence="4 6" id="KW-0472">Membrane</keyword>
<feature type="transmembrane region" description="Helical" evidence="6">
    <location>
        <begin position="92"/>
        <end position="113"/>
    </location>
</feature>
<dbReference type="InterPro" id="IPR010482">
    <property type="entry name" value="TECPR1-like_DysF"/>
</dbReference>
<evidence type="ECO:0000313" key="9">
    <source>
        <dbReference type="Proteomes" id="UP000190274"/>
    </source>
</evidence>
<dbReference type="Pfam" id="PF06398">
    <property type="entry name" value="Pex24p"/>
    <property type="match status" value="1"/>
</dbReference>
<evidence type="ECO:0000256" key="2">
    <source>
        <dbReference type="ARBA" id="ARBA00022692"/>
    </source>
</evidence>
<evidence type="ECO:0000256" key="6">
    <source>
        <dbReference type="SAM" id="Phobius"/>
    </source>
</evidence>
<reference evidence="8 9" key="1">
    <citation type="submission" date="2016-03" db="EMBL/GenBank/DDBJ databases">
        <authorList>
            <person name="Devillers H."/>
        </authorList>
    </citation>
    <scope>NUCLEOTIDE SEQUENCE [LARGE SCALE GENOMIC DNA]</scope>
    <source>
        <strain evidence="8">CBS 10888</strain>
    </source>
</reference>
<evidence type="ECO:0000256" key="5">
    <source>
        <dbReference type="ARBA" id="ARBA00023140"/>
    </source>
</evidence>
<evidence type="ECO:0000259" key="7">
    <source>
        <dbReference type="Pfam" id="PF06398"/>
    </source>
</evidence>
<proteinExistence type="predicted"/>
<feature type="transmembrane region" description="Helical" evidence="6">
    <location>
        <begin position="62"/>
        <end position="80"/>
    </location>
</feature>
<dbReference type="GO" id="GO:0005778">
    <property type="term" value="C:peroxisomal membrane"/>
    <property type="evidence" value="ECO:0007669"/>
    <property type="project" value="UniProtKB-SubCell"/>
</dbReference>
<accession>A0A1G4J4K8</accession>
<dbReference type="Proteomes" id="UP000190274">
    <property type="component" value="Chromosome D"/>
</dbReference>
<evidence type="ECO:0000313" key="8">
    <source>
        <dbReference type="EMBL" id="SCU84733.1"/>
    </source>
</evidence>
<keyword evidence="9" id="KW-1185">Reference proteome</keyword>
<protein>
    <submittedName>
        <fullName evidence="8">LADA_0D03466g1_1</fullName>
    </submittedName>
</protein>
<evidence type="ECO:0000256" key="4">
    <source>
        <dbReference type="ARBA" id="ARBA00023136"/>
    </source>
</evidence>
<dbReference type="PANTHER" id="PTHR31679">
    <property type="entry name" value="PEROXISOMAL MEMBRANE PROTEIN PEX30-RELATED"/>
    <property type="match status" value="1"/>
</dbReference>
<dbReference type="EMBL" id="LT598454">
    <property type="protein sequence ID" value="SCU84733.1"/>
    <property type="molecule type" value="Genomic_DNA"/>
</dbReference>
<feature type="domain" description="TECPR1-like DysF" evidence="7">
    <location>
        <begin position="20"/>
        <end position="388"/>
    </location>
</feature>
<keyword evidence="3 6" id="KW-1133">Transmembrane helix</keyword>
<keyword evidence="5" id="KW-0576">Peroxisome</keyword>
<dbReference type="GO" id="GO:0007031">
    <property type="term" value="P:peroxisome organization"/>
    <property type="evidence" value="ECO:0007669"/>
    <property type="project" value="UniProtKB-ARBA"/>
</dbReference>
<dbReference type="InterPro" id="IPR052646">
    <property type="entry name" value="Peroxisomal_PEX28-32"/>
</dbReference>
<sequence>MPENTILFRARLVQKHGQQESLTFTTAPQVSWTLHKLYPFLLILDGFLNNLMWCCEDVCLPFIYLVLMILAVNLSTTPNWQVGFLATVINTWFGLMSLALLVLSSLYFIVSVLRELRQDEPPTLDDIVVTMENVNYKLDKIRQDVAALFGLQRRNISALILVSTPIHWAVTSYVYSAHRYIQCWVIGLFVFHSSWCQTTMRLIWRSVYARQLWFLVCGRQGFAPYSASSAIGEGRQYKIIKEAVSIPVSRDVARLPDSQLGVQLRLHIKNSGVDESIDPNLKSSESTESAVTVMITGYEIDENQRKWPLDGWTHNLLPYERTKFTLTAGPCWQEWVSPWEFQESLEKSWFWLDDGWTPHEWKYCDANWVGVGSDDSLACYTRSKCWTRRAFRILKKVN</sequence>
<comment type="subcellular location">
    <subcellularLocation>
        <location evidence="1">Peroxisome membrane</location>
        <topology evidence="1">Multi-pass membrane protein</topology>
    </subcellularLocation>
</comment>
<evidence type="ECO:0000256" key="1">
    <source>
        <dbReference type="ARBA" id="ARBA00004585"/>
    </source>
</evidence>
<dbReference type="STRING" id="1266660.A0A1G4J4K8"/>